<evidence type="ECO:0000313" key="3">
    <source>
        <dbReference type="EMBL" id="THX41420.1"/>
    </source>
</evidence>
<comment type="similarity">
    <text evidence="1">Belongs to the avfA family.</text>
</comment>
<dbReference type="Gene3D" id="3.40.50.720">
    <property type="entry name" value="NAD(P)-binding Rossmann-like Domain"/>
    <property type="match status" value="1"/>
</dbReference>
<comment type="caution">
    <text evidence="3">The sequence shown here is derived from an EMBL/GenBank/DDBJ whole genome shotgun (WGS) entry which is preliminary data.</text>
</comment>
<name>A0A4S9F227_AURPU</name>
<dbReference type="AlphaFoldDB" id="A0A4S9F227"/>
<reference evidence="3 4" key="1">
    <citation type="submission" date="2018-10" db="EMBL/GenBank/DDBJ databases">
        <title>Fifty Aureobasidium pullulans genomes reveal a recombining polyextremotolerant generalist.</title>
        <authorList>
            <person name="Gostincar C."/>
            <person name="Turk M."/>
            <person name="Zajc J."/>
            <person name="Gunde-Cimerman N."/>
        </authorList>
    </citation>
    <scope>NUCLEOTIDE SEQUENCE [LARGE SCALE GENOMIC DNA]</scope>
    <source>
        <strain evidence="3 4">EXF-9785</strain>
    </source>
</reference>
<evidence type="ECO:0000259" key="2">
    <source>
        <dbReference type="Pfam" id="PF13460"/>
    </source>
</evidence>
<dbReference type="InterPro" id="IPR036291">
    <property type="entry name" value="NAD(P)-bd_dom_sf"/>
</dbReference>
<proteinExistence type="inferred from homology"/>
<gene>
    <name evidence="3" type="ORF">D6D10_02733</name>
</gene>
<dbReference type="PANTHER" id="PTHR15020:SF50">
    <property type="entry name" value="UPF0659 PROTEIN YMR090W"/>
    <property type="match status" value="1"/>
</dbReference>
<dbReference type="Proteomes" id="UP000308953">
    <property type="component" value="Unassembled WGS sequence"/>
</dbReference>
<sequence>MHASTSSSCGFSGLSPRSKRTTLVTLQSIIHSIMPAYAVLGATGNTGQSLLQVLTQDPANTVHAYCRSKSKLECLQPTVTNNPNVKVYEGSLADTGVIRDCIKNTHAVFLAVAVSGNVPGNTIAQDTAHVVVAALKQIRESEASSKLPRLVVLSAVPTEPAFSKDMPVLALAILFRAESNIYNDLIAAEKQLRKEQDWLSVTFVKPGALSIDSQKGHALTMEGPKGVVSFLDLAAGMVEVAESGDVYDWKAVSVNPTASDVAFPWQNIALLVKGLIYHFFPWAYRWLE</sequence>
<protein>
    <recommendedName>
        <fullName evidence="2">NAD(P)-binding domain-containing protein</fullName>
    </recommendedName>
</protein>
<accession>A0A4S9F227</accession>
<evidence type="ECO:0000313" key="4">
    <source>
        <dbReference type="Proteomes" id="UP000308953"/>
    </source>
</evidence>
<dbReference type="EMBL" id="QZAV01000034">
    <property type="protein sequence ID" value="THX41420.1"/>
    <property type="molecule type" value="Genomic_DNA"/>
</dbReference>
<evidence type="ECO:0000256" key="1">
    <source>
        <dbReference type="ARBA" id="ARBA00038376"/>
    </source>
</evidence>
<organism evidence="3 4">
    <name type="scientific">Aureobasidium pullulans</name>
    <name type="common">Black yeast</name>
    <name type="synonym">Pullularia pullulans</name>
    <dbReference type="NCBI Taxonomy" id="5580"/>
    <lineage>
        <taxon>Eukaryota</taxon>
        <taxon>Fungi</taxon>
        <taxon>Dikarya</taxon>
        <taxon>Ascomycota</taxon>
        <taxon>Pezizomycotina</taxon>
        <taxon>Dothideomycetes</taxon>
        <taxon>Dothideomycetidae</taxon>
        <taxon>Dothideales</taxon>
        <taxon>Saccotheciaceae</taxon>
        <taxon>Aureobasidium</taxon>
    </lineage>
</organism>
<feature type="domain" description="NAD(P)-binding" evidence="2">
    <location>
        <begin position="41"/>
        <end position="242"/>
    </location>
</feature>
<dbReference type="PANTHER" id="PTHR15020">
    <property type="entry name" value="FLAVIN REDUCTASE-RELATED"/>
    <property type="match status" value="1"/>
</dbReference>
<dbReference type="Pfam" id="PF13460">
    <property type="entry name" value="NAD_binding_10"/>
    <property type="match status" value="1"/>
</dbReference>
<dbReference type="InterPro" id="IPR016040">
    <property type="entry name" value="NAD(P)-bd_dom"/>
</dbReference>
<dbReference type="SUPFAM" id="SSF51735">
    <property type="entry name" value="NAD(P)-binding Rossmann-fold domains"/>
    <property type="match status" value="1"/>
</dbReference>